<protein>
    <recommendedName>
        <fullName evidence="3 5">acylphosphatase</fullName>
        <ecNumber evidence="2 5">3.6.1.7</ecNumber>
    </recommendedName>
</protein>
<dbReference type="OrthoDB" id="9808093at2"/>
<proteinExistence type="inferred from homology"/>
<feature type="active site" evidence="5">
    <location>
        <position position="68"/>
    </location>
</feature>
<dbReference type="PANTHER" id="PTHR47268">
    <property type="entry name" value="ACYLPHOSPHATASE"/>
    <property type="match status" value="1"/>
</dbReference>
<dbReference type="GO" id="GO:0003998">
    <property type="term" value="F:acylphosphatase activity"/>
    <property type="evidence" value="ECO:0007669"/>
    <property type="project" value="UniProtKB-EC"/>
</dbReference>
<feature type="active site" evidence="5">
    <location>
        <position position="50"/>
    </location>
</feature>
<dbReference type="InterPro" id="IPR020456">
    <property type="entry name" value="Acylphosphatase"/>
</dbReference>
<dbReference type="SUPFAM" id="SSF54975">
    <property type="entry name" value="Acylphosphatase/BLUF domain-like"/>
    <property type="match status" value="1"/>
</dbReference>
<dbReference type="STRING" id="336988.NT96_03800"/>
<dbReference type="PROSITE" id="PS51160">
    <property type="entry name" value="ACYLPHOSPHATASE_3"/>
    <property type="match status" value="1"/>
</dbReference>
<dbReference type="HOGENOM" id="CLU_141932_2_0_9"/>
<comment type="similarity">
    <text evidence="1 6">Belongs to the acylphosphatase family.</text>
</comment>
<dbReference type="InterPro" id="IPR001792">
    <property type="entry name" value="Acylphosphatase-like_dom"/>
</dbReference>
<name>G9WES4_9LACO</name>
<dbReference type="InterPro" id="IPR017968">
    <property type="entry name" value="Acylphosphatase_CS"/>
</dbReference>
<evidence type="ECO:0000313" key="9">
    <source>
        <dbReference type="Proteomes" id="UP000004959"/>
    </source>
</evidence>
<evidence type="ECO:0000259" key="7">
    <source>
        <dbReference type="PROSITE" id="PS51160"/>
    </source>
</evidence>
<sequence length="121" mass="13797">MSLSKKIKDLLHNQPPKTENQDDPAAAISGDGLVRFHLLFSGRVQQVGFRYEAQQLAITLKLTGWVKNLFNGQVEMEIQGQPEKIESLINQLSTVGWIRIDRVERQQLPVDRQEKQFIVTG</sequence>
<comment type="catalytic activity">
    <reaction evidence="4 5">
        <text>an acyl phosphate + H2O = a carboxylate + phosphate + H(+)</text>
        <dbReference type="Rhea" id="RHEA:14965"/>
        <dbReference type="ChEBI" id="CHEBI:15377"/>
        <dbReference type="ChEBI" id="CHEBI:15378"/>
        <dbReference type="ChEBI" id="CHEBI:29067"/>
        <dbReference type="ChEBI" id="CHEBI:43474"/>
        <dbReference type="ChEBI" id="CHEBI:59918"/>
        <dbReference type="EC" id="3.6.1.7"/>
    </reaction>
</comment>
<dbReference type="AlphaFoldDB" id="G9WES4"/>
<evidence type="ECO:0000256" key="2">
    <source>
        <dbReference type="ARBA" id="ARBA00012150"/>
    </source>
</evidence>
<evidence type="ECO:0000256" key="3">
    <source>
        <dbReference type="ARBA" id="ARBA00015991"/>
    </source>
</evidence>
<dbReference type="EC" id="3.6.1.7" evidence="2 5"/>
<evidence type="ECO:0000256" key="6">
    <source>
        <dbReference type="RuleBase" id="RU004168"/>
    </source>
</evidence>
<comment type="caution">
    <text evidence="8">The sequence shown here is derived from an EMBL/GenBank/DDBJ whole genome shotgun (WGS) entry which is preliminary data.</text>
</comment>
<dbReference type="PATRIC" id="fig|1045004.4.peg.122"/>
<dbReference type="Pfam" id="PF00708">
    <property type="entry name" value="Acylphosphatase"/>
    <property type="match status" value="1"/>
</dbReference>
<evidence type="ECO:0000256" key="4">
    <source>
        <dbReference type="ARBA" id="ARBA00047645"/>
    </source>
</evidence>
<reference evidence="8 9" key="1">
    <citation type="journal article" date="2012" name="PLoS ONE">
        <title>Functional divergence in the genus oenococcus as predicted by genome sequencing of the newly-described species, Oenococcus kitaharae.</title>
        <authorList>
            <person name="Borneman A.R."/>
            <person name="McCarthy J.M."/>
            <person name="Chambers P.J."/>
            <person name="Bartowsky E.J."/>
        </authorList>
    </citation>
    <scope>NUCLEOTIDE SEQUENCE [LARGE SCALE GENOMIC DNA]</scope>
    <source>
        <strain evidence="9">DSM17330</strain>
    </source>
</reference>
<dbReference type="EMBL" id="AFVZ01000001">
    <property type="protein sequence ID" value="EHN58247.1"/>
    <property type="molecule type" value="Genomic_DNA"/>
</dbReference>
<keyword evidence="9" id="KW-1185">Reference proteome</keyword>
<evidence type="ECO:0000256" key="1">
    <source>
        <dbReference type="ARBA" id="ARBA00005614"/>
    </source>
</evidence>
<gene>
    <name evidence="8" type="ORF">OKIT_0120</name>
</gene>
<dbReference type="PROSITE" id="PS00151">
    <property type="entry name" value="ACYLPHOSPHATASE_2"/>
    <property type="match status" value="1"/>
</dbReference>
<dbReference type="eggNOG" id="COG1254">
    <property type="taxonomic scope" value="Bacteria"/>
</dbReference>
<organism evidence="8 9">
    <name type="scientific">Oenococcus kitaharae DSM 17330</name>
    <dbReference type="NCBI Taxonomy" id="1045004"/>
    <lineage>
        <taxon>Bacteria</taxon>
        <taxon>Bacillati</taxon>
        <taxon>Bacillota</taxon>
        <taxon>Bacilli</taxon>
        <taxon>Lactobacillales</taxon>
        <taxon>Lactobacillaceae</taxon>
        <taxon>Oenococcus</taxon>
    </lineage>
</organism>
<accession>G9WES4</accession>
<dbReference type="PANTHER" id="PTHR47268:SF4">
    <property type="entry name" value="ACYLPHOSPHATASE"/>
    <property type="match status" value="1"/>
</dbReference>
<dbReference type="RefSeq" id="WP_007744392.1">
    <property type="nucleotide sequence ID" value="NZ_CM001398.1"/>
</dbReference>
<dbReference type="InterPro" id="IPR036046">
    <property type="entry name" value="Acylphosphatase-like_dom_sf"/>
</dbReference>
<evidence type="ECO:0000313" key="8">
    <source>
        <dbReference type="EMBL" id="EHN58247.1"/>
    </source>
</evidence>
<dbReference type="Proteomes" id="UP000004959">
    <property type="component" value="Chromosome"/>
</dbReference>
<dbReference type="Gene3D" id="3.30.70.100">
    <property type="match status" value="1"/>
</dbReference>
<feature type="domain" description="Acylphosphatase-like" evidence="7">
    <location>
        <begin position="35"/>
        <end position="121"/>
    </location>
</feature>
<keyword evidence="5" id="KW-0378">Hydrolase</keyword>
<evidence type="ECO:0000256" key="5">
    <source>
        <dbReference type="PROSITE-ProRule" id="PRU00520"/>
    </source>
</evidence>